<sequence>MNYEQLKLQLMASYCNIGWRILPTWWVTTDENGTHCACQLGTMCRKPGKHPRIPDWQHRATSDVLLVEEWHARWPLANWGWVQDKTFAIDIDAQRGGLTSLGEWEEASGGPWSTLTQETASGGLHMVYRQPNDGEVPQVSDFMPGIEVRGIGSYIMIEPSVGVNGSWQFRNSGSGDVESYTYAYALAELIVDCDVDTLTLIRRHQGGTVTRDGSGGRVSDSTRTSDLPATATFLERGFGFHTGSRNVDAYRLAWRLLALVDRDIDFTLDHVKQLMYAIWQVTPQAEHPFPWEEVINALNSAYTRRERQRPEEMRLFEQQRMLASRLVAATDKNEGPA</sequence>
<dbReference type="InterPro" id="IPR015330">
    <property type="entry name" value="DNA_primase/pol_bifunc_N"/>
</dbReference>
<reference evidence="2 3" key="1">
    <citation type="journal article" date="2016" name="Nat. Commun.">
        <title>Thousands of microbial genomes shed light on interconnected biogeochemical processes in an aquifer system.</title>
        <authorList>
            <person name="Anantharaman K."/>
            <person name="Brown C.T."/>
            <person name="Hug L.A."/>
            <person name="Sharon I."/>
            <person name="Castelle C.J."/>
            <person name="Probst A.J."/>
            <person name="Thomas B.C."/>
            <person name="Singh A."/>
            <person name="Wilkins M.J."/>
            <person name="Karaoz U."/>
            <person name="Brodie E.L."/>
            <person name="Williams K.H."/>
            <person name="Hubbard S.S."/>
            <person name="Banfield J.F."/>
        </authorList>
    </citation>
    <scope>NUCLEOTIDE SEQUENCE [LARGE SCALE GENOMIC DNA]</scope>
</reference>
<dbReference type="STRING" id="1797197.A2Y75_05160"/>
<protein>
    <recommendedName>
        <fullName evidence="1">DNA primase/polymerase bifunctional N-terminal domain-containing protein</fullName>
    </recommendedName>
</protein>
<dbReference type="SMART" id="SM00943">
    <property type="entry name" value="Prim-Pol"/>
    <property type="match status" value="1"/>
</dbReference>
<gene>
    <name evidence="2" type="ORF">A2Y75_05160</name>
</gene>
<evidence type="ECO:0000313" key="2">
    <source>
        <dbReference type="EMBL" id="OFW55806.1"/>
    </source>
</evidence>
<evidence type="ECO:0000313" key="3">
    <source>
        <dbReference type="Proteomes" id="UP000177876"/>
    </source>
</evidence>
<name>A0A1F2WG60_9ACTN</name>
<dbReference type="CDD" id="cd04859">
    <property type="entry name" value="Prim_Pol"/>
    <property type="match status" value="1"/>
</dbReference>
<dbReference type="AlphaFoldDB" id="A0A1F2WG60"/>
<dbReference type="SUPFAM" id="SSF56747">
    <property type="entry name" value="Prim-pol domain"/>
    <property type="match status" value="1"/>
</dbReference>
<accession>A0A1F2WG60</accession>
<comment type="caution">
    <text evidence="2">The sequence shown here is derived from an EMBL/GenBank/DDBJ whole genome shotgun (WGS) entry which is preliminary data.</text>
</comment>
<dbReference type="EMBL" id="MELK01000051">
    <property type="protein sequence ID" value="OFW55806.1"/>
    <property type="molecule type" value="Genomic_DNA"/>
</dbReference>
<feature type="domain" description="DNA primase/polymerase bifunctional N-terminal" evidence="1">
    <location>
        <begin position="12"/>
        <end position="189"/>
    </location>
</feature>
<evidence type="ECO:0000259" key="1">
    <source>
        <dbReference type="SMART" id="SM00943"/>
    </source>
</evidence>
<organism evidence="2 3">
    <name type="scientific">Candidatus Solincola sediminis</name>
    <dbReference type="NCBI Taxonomy" id="1797199"/>
    <lineage>
        <taxon>Bacteria</taxon>
        <taxon>Bacillati</taxon>
        <taxon>Actinomycetota</taxon>
        <taxon>Candidatus Geothermincolia</taxon>
        <taxon>Candidatus Geothermincolales</taxon>
        <taxon>Candidatus Geothermincolaceae</taxon>
        <taxon>Candidatus Solincola</taxon>
    </lineage>
</organism>
<dbReference type="Pfam" id="PF09250">
    <property type="entry name" value="Prim-Pol"/>
    <property type="match status" value="1"/>
</dbReference>
<proteinExistence type="predicted"/>
<dbReference type="Proteomes" id="UP000177876">
    <property type="component" value="Unassembled WGS sequence"/>
</dbReference>